<keyword evidence="2" id="KW-1133">Transmembrane helix</keyword>
<dbReference type="InterPro" id="IPR027417">
    <property type="entry name" value="P-loop_NTPase"/>
</dbReference>
<evidence type="ECO:0000256" key="2">
    <source>
        <dbReference type="SAM" id="Phobius"/>
    </source>
</evidence>
<feature type="domain" description="ABC transporter" evidence="3">
    <location>
        <begin position="166"/>
        <end position="426"/>
    </location>
</feature>
<dbReference type="InterPro" id="IPR010929">
    <property type="entry name" value="PDR_CDR_ABC"/>
</dbReference>
<gene>
    <name evidence="4" type="primary">SPOSA6832_03774</name>
</gene>
<dbReference type="Pfam" id="PF00005">
    <property type="entry name" value="ABC_tran"/>
    <property type="match status" value="2"/>
</dbReference>
<keyword evidence="1" id="KW-0813">Transport</keyword>
<dbReference type="Gene3D" id="3.40.50.300">
    <property type="entry name" value="P-loop containing nucleotide triphosphate hydrolases"/>
    <property type="match status" value="2"/>
</dbReference>
<dbReference type="SUPFAM" id="SSF52540">
    <property type="entry name" value="P-loop containing nucleoside triphosphate hydrolases"/>
    <property type="match status" value="2"/>
</dbReference>
<evidence type="ECO:0000313" key="5">
    <source>
        <dbReference type="Proteomes" id="UP000243876"/>
    </source>
</evidence>
<evidence type="ECO:0000313" key="4">
    <source>
        <dbReference type="EMBL" id="CEQ42013.1"/>
    </source>
</evidence>
<evidence type="ECO:0000256" key="1">
    <source>
        <dbReference type="ARBA" id="ARBA00022448"/>
    </source>
</evidence>
<dbReference type="GO" id="GO:0042626">
    <property type="term" value="F:ATPase-coupled transmembrane transporter activity"/>
    <property type="evidence" value="ECO:0007669"/>
    <property type="project" value="InterPro"/>
</dbReference>
<dbReference type="GO" id="GO:0005524">
    <property type="term" value="F:ATP binding"/>
    <property type="evidence" value="ECO:0007669"/>
    <property type="project" value="InterPro"/>
</dbReference>
<feature type="transmembrane region" description="Helical" evidence="2">
    <location>
        <begin position="597"/>
        <end position="617"/>
    </location>
</feature>
<accession>A0A0D6EQ99</accession>
<feature type="non-terminal residue" evidence="4">
    <location>
        <position position="1"/>
    </location>
</feature>
<dbReference type="PANTHER" id="PTHR19241">
    <property type="entry name" value="ATP-BINDING CASSETTE TRANSPORTER"/>
    <property type="match status" value="1"/>
</dbReference>
<dbReference type="GO" id="GO:0016887">
    <property type="term" value="F:ATP hydrolysis activity"/>
    <property type="evidence" value="ECO:0007669"/>
    <property type="project" value="InterPro"/>
</dbReference>
<keyword evidence="5" id="KW-1185">Reference proteome</keyword>
<dbReference type="PROSITE" id="PS00211">
    <property type="entry name" value="ABC_TRANSPORTER_1"/>
    <property type="match status" value="1"/>
</dbReference>
<feature type="transmembrane region" description="Helical" evidence="2">
    <location>
        <begin position="629"/>
        <end position="648"/>
    </location>
</feature>
<dbReference type="OrthoDB" id="245989at2759"/>
<dbReference type="EMBL" id="CENE01000019">
    <property type="protein sequence ID" value="CEQ42013.1"/>
    <property type="molecule type" value="Genomic_DNA"/>
</dbReference>
<dbReference type="PROSITE" id="PS50893">
    <property type="entry name" value="ABC_TRANSPORTER_2"/>
    <property type="match status" value="1"/>
</dbReference>
<proteinExistence type="predicted"/>
<dbReference type="Proteomes" id="UP000243876">
    <property type="component" value="Unassembled WGS sequence"/>
</dbReference>
<reference evidence="5" key="1">
    <citation type="submission" date="2015-02" db="EMBL/GenBank/DDBJ databases">
        <authorList>
            <person name="Gon?alves P."/>
        </authorList>
    </citation>
    <scope>NUCLEOTIDE SEQUENCE [LARGE SCALE GENOMIC DNA]</scope>
</reference>
<protein>
    <submittedName>
        <fullName evidence="4">SPOSA6832_03774-mRNA-1:cds</fullName>
    </submittedName>
</protein>
<keyword evidence="2" id="KW-0472">Membrane</keyword>
<sequence>MQPIVPAGAVGMGVVAPQHDLVYAQGHADINTNTREGTIDTLYPEVEPSGTSKSGSVQAEEPVDVGKAEAQFETLRRELTRRSTLHRTQTRQVDDNLEKGGVSDVDEFDLLSYLRGEQSEAEKAGFKRKVLGVAWKGLTVVGAGGMKIHIRTFPDAIKESLLFPIIKIAQLAGAFKGTPKNLLEDFDGCLKPGEMCLVLGRPGSGLKMFLINLTSCTTFLKTIANNRGGYQAVHGDVSYGGITAAEMAKRYRGEVVYNQEDDVHAATLTVAQTLLFALRLKTPGKLLPGQSRGEFRQEVMSVLLKMLGIPHTKNTKVGSAFVRGVSGGERKRVSIAEMMVARGAVCSWDNSTRGLDASTALDYAKSLRILTDVHSQATIVTLYQASEGIFEQFDKVLLIDRGQQVYFGPTKEARQYMRAHNRRFFQMSLGYADLPRQTTPDYLTGCTDENERRLASDRTEADVPSTPSELAAAYKKSHIYARMVAERDQFLEQCEVDAAARREFEEAVVTDKRRGVSKKSVYTASFLAQVWALTIRQFQLKIVVALIAGSVYFQLPQTASGAFTRGGAIFMGLLFNAFQGFNAVTIAGQLADLPNSLLQMAVFSTILYLMVGLVYDAGAWFTCGNYDQASRLASAVVTVLILYSGYLVPFKRIDLTCDSNYIFPHNVGSLAIYPDGVGPNQVCTIAGSVAGSAVVRGRDYIYQSFQYEIGQQWRQWGICLVFWFGFSVIQALLAEKLKHGADMPAINIFAKENKERKDLNESLQKNKLAFRRGEVEQADLGDIAHTRPFTYTVPVPGGQRQLLDHVFGYVKPGQLTALMGSSGAGKTTLLDVLANRKTIGVIGGERLIGGRQPGKAFQSGAAYCEQADVHEATATVREAMRFSAYLRQPAHVPKAEKDAYVEQMIQLLELEDKADAMIGFPGFGLDVEARKRSAYNIVRFLRKLSAAGQAILVTIHRDPLPSALLPASTDFVPLVVEPNALLFENFDRLLLLKAGGRTVYFGDIGKDSRVVREYLASHGAICPSQANPAECEFHAPSHGASALMLL</sequence>
<dbReference type="InterPro" id="IPR034001">
    <property type="entry name" value="ABCG_PDR_1"/>
</dbReference>
<dbReference type="CDD" id="cd03233">
    <property type="entry name" value="ABCG_PDR_domain1"/>
    <property type="match status" value="1"/>
</dbReference>
<dbReference type="GO" id="GO:0016020">
    <property type="term" value="C:membrane"/>
    <property type="evidence" value="ECO:0007669"/>
    <property type="project" value="InterPro"/>
</dbReference>
<keyword evidence="2" id="KW-0812">Transmembrane</keyword>
<dbReference type="InterPro" id="IPR017871">
    <property type="entry name" value="ABC_transporter-like_CS"/>
</dbReference>
<evidence type="ECO:0000259" key="3">
    <source>
        <dbReference type="PROSITE" id="PS50893"/>
    </source>
</evidence>
<dbReference type="Pfam" id="PF14510">
    <property type="entry name" value="ABC_trans_N"/>
    <property type="match status" value="1"/>
</dbReference>
<dbReference type="InterPro" id="IPR029481">
    <property type="entry name" value="ABC_trans_N"/>
</dbReference>
<name>A0A0D6EQ99_SPOSA</name>
<feature type="transmembrane region" description="Helical" evidence="2">
    <location>
        <begin position="567"/>
        <end position="591"/>
    </location>
</feature>
<dbReference type="InterPro" id="IPR003439">
    <property type="entry name" value="ABC_transporter-like_ATP-bd"/>
</dbReference>
<organism evidence="4 5">
    <name type="scientific">Sporidiobolus salmonicolor</name>
    <name type="common">Yeast-like fungus</name>
    <name type="synonym">Sporobolomyces salmonicolor</name>
    <dbReference type="NCBI Taxonomy" id="5005"/>
    <lineage>
        <taxon>Eukaryota</taxon>
        <taxon>Fungi</taxon>
        <taxon>Dikarya</taxon>
        <taxon>Basidiomycota</taxon>
        <taxon>Pucciniomycotina</taxon>
        <taxon>Microbotryomycetes</taxon>
        <taxon>Sporidiobolales</taxon>
        <taxon>Sporidiobolaceae</taxon>
        <taxon>Sporobolomyces</taxon>
    </lineage>
</organism>
<dbReference type="AlphaFoldDB" id="A0A0D6EQ99"/>
<dbReference type="Pfam" id="PF06422">
    <property type="entry name" value="PDR_CDR"/>
    <property type="match status" value="1"/>
</dbReference>
<feature type="transmembrane region" description="Helical" evidence="2">
    <location>
        <begin position="713"/>
        <end position="733"/>
    </location>
</feature>